<accession>A0A1J8QEM2</accession>
<keyword evidence="2" id="KW-1185">Reference proteome</keyword>
<reference evidence="1 2" key="1">
    <citation type="submission" date="2016-03" db="EMBL/GenBank/DDBJ databases">
        <title>Comparative genomics of the ectomycorrhizal sister species Rhizopogon vinicolor and Rhizopogon vesiculosus (Basidiomycota: Boletales) reveals a divergence of the mating type B locus.</title>
        <authorList>
            <person name="Mujic A.B."/>
            <person name="Kuo A."/>
            <person name="Tritt A."/>
            <person name="Lipzen A."/>
            <person name="Chen C."/>
            <person name="Johnson J."/>
            <person name="Sharma A."/>
            <person name="Barry K."/>
            <person name="Grigoriev I.V."/>
            <person name="Spatafora J.W."/>
        </authorList>
    </citation>
    <scope>NUCLEOTIDE SEQUENCE [LARGE SCALE GENOMIC DNA]</scope>
    <source>
        <strain evidence="1 2">AM-OR11-056</strain>
    </source>
</reference>
<dbReference type="EMBL" id="LVVM01004936">
    <property type="protein sequence ID" value="OJA11784.1"/>
    <property type="molecule type" value="Genomic_DNA"/>
</dbReference>
<gene>
    <name evidence="1" type="ORF">AZE42_07386</name>
</gene>
<organism evidence="1 2">
    <name type="scientific">Rhizopogon vesiculosus</name>
    <dbReference type="NCBI Taxonomy" id="180088"/>
    <lineage>
        <taxon>Eukaryota</taxon>
        <taxon>Fungi</taxon>
        <taxon>Dikarya</taxon>
        <taxon>Basidiomycota</taxon>
        <taxon>Agaricomycotina</taxon>
        <taxon>Agaricomycetes</taxon>
        <taxon>Agaricomycetidae</taxon>
        <taxon>Boletales</taxon>
        <taxon>Suillineae</taxon>
        <taxon>Rhizopogonaceae</taxon>
        <taxon>Rhizopogon</taxon>
    </lineage>
</organism>
<sequence length="64" mass="7126">MFSCPLTKGSSRSSFSDLLSQCYCTLRAGVIAHSAFVSYAFKIPHSCPCHFEALFSGNFEFQQH</sequence>
<dbReference type="Proteomes" id="UP000183567">
    <property type="component" value="Unassembled WGS sequence"/>
</dbReference>
<dbReference type="AlphaFoldDB" id="A0A1J8QEM2"/>
<name>A0A1J8QEM2_9AGAM</name>
<comment type="caution">
    <text evidence="1">The sequence shown here is derived from an EMBL/GenBank/DDBJ whole genome shotgun (WGS) entry which is preliminary data.</text>
</comment>
<evidence type="ECO:0000313" key="2">
    <source>
        <dbReference type="Proteomes" id="UP000183567"/>
    </source>
</evidence>
<proteinExistence type="predicted"/>
<protein>
    <submittedName>
        <fullName evidence="1">Uncharacterized protein</fullName>
    </submittedName>
</protein>
<evidence type="ECO:0000313" key="1">
    <source>
        <dbReference type="EMBL" id="OJA11784.1"/>
    </source>
</evidence>